<dbReference type="Proteomes" id="UP001065265">
    <property type="component" value="Chromosome"/>
</dbReference>
<protein>
    <recommendedName>
        <fullName evidence="3">Lipoprotein</fullName>
    </recommendedName>
</protein>
<evidence type="ECO:0000313" key="1">
    <source>
        <dbReference type="EMBL" id="UVI39715.1"/>
    </source>
</evidence>
<organism evidence="1 2">
    <name type="scientific">Qipengyuania spongiae</name>
    <dbReference type="NCBI Taxonomy" id="2909673"/>
    <lineage>
        <taxon>Bacteria</taxon>
        <taxon>Pseudomonadati</taxon>
        <taxon>Pseudomonadota</taxon>
        <taxon>Alphaproteobacteria</taxon>
        <taxon>Sphingomonadales</taxon>
        <taxon>Erythrobacteraceae</taxon>
        <taxon>Qipengyuania</taxon>
    </lineage>
</organism>
<accession>A0ABY5SZF3</accession>
<name>A0ABY5SZF3_9SPHN</name>
<sequence>MSASPLLVIGTLALAGCATSPFGGLFGGGFDDRYDRNRGSQFERAAVDACAREATRYGEVRIRDARQIERDIVEVRGSFRARNNRARNFRCAFRSDGRVVGFDT</sequence>
<evidence type="ECO:0000313" key="2">
    <source>
        <dbReference type="Proteomes" id="UP001065265"/>
    </source>
</evidence>
<proteinExistence type="predicted"/>
<keyword evidence="2" id="KW-1185">Reference proteome</keyword>
<evidence type="ECO:0008006" key="3">
    <source>
        <dbReference type="Google" id="ProtNLM"/>
    </source>
</evidence>
<gene>
    <name evidence="1" type="ORF">L1F33_01770</name>
</gene>
<dbReference type="RefSeq" id="WP_265559346.1">
    <property type="nucleotide sequence ID" value="NZ_CP092471.1"/>
</dbReference>
<dbReference type="EMBL" id="CP092471">
    <property type="protein sequence ID" value="UVI39715.1"/>
    <property type="molecule type" value="Genomic_DNA"/>
</dbReference>
<reference evidence="1" key="1">
    <citation type="submission" date="2022-02" db="EMBL/GenBank/DDBJ databases">
        <title>Qipengyuania spongiae sp. nov., isolated from marine sponge.</title>
        <authorList>
            <person name="Li Z."/>
            <person name="Zhang M."/>
        </authorList>
    </citation>
    <scope>NUCLEOTIDE SEQUENCE</scope>
    <source>
        <strain evidence="1">PHS-Z21</strain>
    </source>
</reference>